<evidence type="ECO:0000313" key="2">
    <source>
        <dbReference type="EnsemblPlants" id="ORUFI10G03220.1"/>
    </source>
</evidence>
<evidence type="ECO:0000256" key="1">
    <source>
        <dbReference type="SAM" id="MobiDB-lite"/>
    </source>
</evidence>
<dbReference type="Gramene" id="ORUFI10G03220.1">
    <property type="protein sequence ID" value="ORUFI10G03220.1"/>
    <property type="gene ID" value="ORUFI10G03220"/>
</dbReference>
<reference evidence="3" key="1">
    <citation type="submission" date="2013-06" db="EMBL/GenBank/DDBJ databases">
        <authorList>
            <person name="Zhao Q."/>
        </authorList>
    </citation>
    <scope>NUCLEOTIDE SEQUENCE</scope>
    <source>
        <strain evidence="3">cv. W1943</strain>
    </source>
</reference>
<name>A0A0E0QWJ7_ORYRU</name>
<feature type="region of interest" description="Disordered" evidence="1">
    <location>
        <begin position="76"/>
        <end position="96"/>
    </location>
</feature>
<proteinExistence type="predicted"/>
<sequence>MAHGVGSWRGRWCGGGSNRSSGCDGGSRRRLREMVLVEVPAGSAACLSDDDDGARAWLLGNLVQKPLSVIPVNLANSGSEQRSKKLRKEAEMSKSGRKRLCKVLNCRRLSDKACTHAAALAGGHAEATELPSNNDVVAAPAAFFSGAGGYGPPRRRRLAN</sequence>
<reference evidence="2" key="2">
    <citation type="submission" date="2015-06" db="UniProtKB">
        <authorList>
            <consortium name="EnsemblPlants"/>
        </authorList>
    </citation>
    <scope>IDENTIFICATION</scope>
</reference>
<accession>A0A0E0QWJ7</accession>
<dbReference type="Proteomes" id="UP000008022">
    <property type="component" value="Unassembled WGS sequence"/>
</dbReference>
<dbReference type="EnsemblPlants" id="ORUFI10G03220.1">
    <property type="protein sequence ID" value="ORUFI10G03220.1"/>
    <property type="gene ID" value="ORUFI10G03220"/>
</dbReference>
<evidence type="ECO:0000313" key="3">
    <source>
        <dbReference type="Proteomes" id="UP000008022"/>
    </source>
</evidence>
<dbReference type="HOGENOM" id="CLU_140008_0_0_1"/>
<keyword evidence="3" id="KW-1185">Reference proteome</keyword>
<protein>
    <submittedName>
        <fullName evidence="2">Uncharacterized protein</fullName>
    </submittedName>
</protein>
<organism evidence="2 3">
    <name type="scientific">Oryza rufipogon</name>
    <name type="common">Brownbeard rice</name>
    <name type="synonym">Asian wild rice</name>
    <dbReference type="NCBI Taxonomy" id="4529"/>
    <lineage>
        <taxon>Eukaryota</taxon>
        <taxon>Viridiplantae</taxon>
        <taxon>Streptophyta</taxon>
        <taxon>Embryophyta</taxon>
        <taxon>Tracheophyta</taxon>
        <taxon>Spermatophyta</taxon>
        <taxon>Magnoliopsida</taxon>
        <taxon>Liliopsida</taxon>
        <taxon>Poales</taxon>
        <taxon>Poaceae</taxon>
        <taxon>BOP clade</taxon>
        <taxon>Oryzoideae</taxon>
        <taxon>Oryzeae</taxon>
        <taxon>Oryzinae</taxon>
        <taxon>Oryza</taxon>
    </lineage>
</organism>
<dbReference type="AlphaFoldDB" id="A0A0E0QWJ7"/>